<dbReference type="EMBL" id="CM009308">
    <property type="protein sequence ID" value="PNS90130.1"/>
    <property type="molecule type" value="Genomic_DNA"/>
</dbReference>
<dbReference type="AlphaFoldDB" id="B9N7X4"/>
<sequence length="119" mass="12900">MNVTVLVQSWNRKRRSCAGNCAVVCCGEATLVQRRCCLLRKLDRDAAGAEAAAGTEAVMLLVVVVLAEVLDLNRSQLFIKAADERQGHKLVFASRAVLGSVLGRESTSVFNEIRAEILV</sequence>
<dbReference type="InParanoid" id="B9N7X4"/>
<dbReference type="HOGENOM" id="CLU_2065512_0_0_1"/>
<gene>
    <name evidence="1" type="ORF">POPTR_019G029700</name>
</gene>
<proteinExistence type="predicted"/>
<accession>B9N7X4</accession>
<dbReference type="Proteomes" id="UP000006729">
    <property type="component" value="Chromosome 19"/>
</dbReference>
<protein>
    <submittedName>
        <fullName evidence="1">Uncharacterized protein</fullName>
    </submittedName>
</protein>
<keyword evidence="2" id="KW-1185">Reference proteome</keyword>
<evidence type="ECO:0000313" key="1">
    <source>
        <dbReference type="EMBL" id="PNS90130.1"/>
    </source>
</evidence>
<reference evidence="1 2" key="1">
    <citation type="journal article" date="2006" name="Science">
        <title>The genome of black cottonwood, Populus trichocarpa (Torr. &amp; Gray).</title>
        <authorList>
            <person name="Tuskan G.A."/>
            <person name="Difazio S."/>
            <person name="Jansson S."/>
            <person name="Bohlmann J."/>
            <person name="Grigoriev I."/>
            <person name="Hellsten U."/>
            <person name="Putnam N."/>
            <person name="Ralph S."/>
            <person name="Rombauts S."/>
            <person name="Salamov A."/>
            <person name="Schein J."/>
            <person name="Sterck L."/>
            <person name="Aerts A."/>
            <person name="Bhalerao R.R."/>
            <person name="Bhalerao R.P."/>
            <person name="Blaudez D."/>
            <person name="Boerjan W."/>
            <person name="Brun A."/>
            <person name="Brunner A."/>
            <person name="Busov V."/>
            <person name="Campbell M."/>
            <person name="Carlson J."/>
            <person name="Chalot M."/>
            <person name="Chapman J."/>
            <person name="Chen G.L."/>
            <person name="Cooper D."/>
            <person name="Coutinho P.M."/>
            <person name="Couturier J."/>
            <person name="Covert S."/>
            <person name="Cronk Q."/>
            <person name="Cunningham R."/>
            <person name="Davis J."/>
            <person name="Degroeve S."/>
            <person name="Dejardin A."/>
            <person name="Depamphilis C."/>
            <person name="Detter J."/>
            <person name="Dirks B."/>
            <person name="Dubchak I."/>
            <person name="Duplessis S."/>
            <person name="Ehlting J."/>
            <person name="Ellis B."/>
            <person name="Gendler K."/>
            <person name="Goodstein D."/>
            <person name="Gribskov M."/>
            <person name="Grimwood J."/>
            <person name="Groover A."/>
            <person name="Gunter L."/>
            <person name="Hamberger B."/>
            <person name="Heinze B."/>
            <person name="Helariutta Y."/>
            <person name="Henrissat B."/>
            <person name="Holligan D."/>
            <person name="Holt R."/>
            <person name="Huang W."/>
            <person name="Islam-Faridi N."/>
            <person name="Jones S."/>
            <person name="Jones-Rhoades M."/>
            <person name="Jorgensen R."/>
            <person name="Joshi C."/>
            <person name="Kangasjarvi J."/>
            <person name="Karlsson J."/>
            <person name="Kelleher C."/>
            <person name="Kirkpatrick R."/>
            <person name="Kirst M."/>
            <person name="Kohler A."/>
            <person name="Kalluri U."/>
            <person name="Larimer F."/>
            <person name="Leebens-Mack J."/>
            <person name="Leple J.C."/>
            <person name="Locascio P."/>
            <person name="Lou Y."/>
            <person name="Lucas S."/>
            <person name="Martin F."/>
            <person name="Montanini B."/>
            <person name="Napoli C."/>
            <person name="Nelson D.R."/>
            <person name="Nelson C."/>
            <person name="Nieminen K."/>
            <person name="Nilsson O."/>
            <person name="Pereda V."/>
            <person name="Peter G."/>
            <person name="Philippe R."/>
            <person name="Pilate G."/>
            <person name="Poliakov A."/>
            <person name="Razumovskaya J."/>
            <person name="Richardson P."/>
            <person name="Rinaldi C."/>
            <person name="Ritland K."/>
            <person name="Rouze P."/>
            <person name="Ryaboy D."/>
            <person name="Schmutz J."/>
            <person name="Schrader J."/>
            <person name="Segerman B."/>
            <person name="Shin H."/>
            <person name="Siddiqui A."/>
            <person name="Sterky F."/>
            <person name="Terry A."/>
            <person name="Tsai C.J."/>
            <person name="Uberbacher E."/>
            <person name="Unneberg P."/>
            <person name="Vahala J."/>
            <person name="Wall K."/>
            <person name="Wessler S."/>
            <person name="Yang G."/>
            <person name="Yin T."/>
            <person name="Douglas C."/>
            <person name="Marra M."/>
            <person name="Sandberg G."/>
            <person name="Van de Peer Y."/>
            <person name="Rokhsar D."/>
        </authorList>
    </citation>
    <scope>NUCLEOTIDE SEQUENCE [LARGE SCALE GENOMIC DNA]</scope>
    <source>
        <strain evidence="2">cv. Nisqually</strain>
    </source>
</reference>
<evidence type="ECO:0000313" key="2">
    <source>
        <dbReference type="Proteomes" id="UP000006729"/>
    </source>
</evidence>
<organism evidence="1 2">
    <name type="scientific">Populus trichocarpa</name>
    <name type="common">Western balsam poplar</name>
    <name type="synonym">Populus balsamifera subsp. trichocarpa</name>
    <dbReference type="NCBI Taxonomy" id="3694"/>
    <lineage>
        <taxon>Eukaryota</taxon>
        <taxon>Viridiplantae</taxon>
        <taxon>Streptophyta</taxon>
        <taxon>Embryophyta</taxon>
        <taxon>Tracheophyta</taxon>
        <taxon>Spermatophyta</taxon>
        <taxon>Magnoliopsida</taxon>
        <taxon>eudicotyledons</taxon>
        <taxon>Gunneridae</taxon>
        <taxon>Pentapetalae</taxon>
        <taxon>rosids</taxon>
        <taxon>fabids</taxon>
        <taxon>Malpighiales</taxon>
        <taxon>Salicaceae</taxon>
        <taxon>Saliceae</taxon>
        <taxon>Populus</taxon>
    </lineage>
</organism>
<name>B9N7X4_POPTR</name>